<dbReference type="InterPro" id="IPR035979">
    <property type="entry name" value="RBD_domain_sf"/>
</dbReference>
<sequence length="285" mass="32050">MRRYSPPYRSPPRRGYGGRGRSPPRRGYGGRKEQGSGSLLVRNIPLSCRAEDLRVPFERFGPVRDVYLPKDYYTGEPRGFAFVEFVDPYDASEAQYHMNRQVVFGREITVVLAAESRKRPEEMRKGTLTMKAVVHPIMGDLVHVRVPALPVIVVVHGQGHTLLLQDDEMTIPHPHREKTHIVRNLLSVSQKNMKRTRSGDPILLPIEMGTSVMLIMVMKRGLRQLTATDPLRTGGPPGNPQDRLQDPAPGLPTGLLPTVTNRRTLCARCATSSLASCWLDRNQFK</sequence>
<dbReference type="PROSITE" id="PS50102">
    <property type="entry name" value="RRM"/>
    <property type="match status" value="1"/>
</dbReference>
<reference evidence="4" key="1">
    <citation type="submission" date="2015-04" db="UniProtKB">
        <authorList>
            <consortium name="EnsemblPlants"/>
        </authorList>
    </citation>
    <scope>IDENTIFICATION</scope>
</reference>
<proteinExistence type="predicted"/>
<evidence type="ECO:0000313" key="4">
    <source>
        <dbReference type="EnsemblPlants" id="OMERI02G11740.1"/>
    </source>
</evidence>
<dbReference type="eggNOG" id="KOG0118">
    <property type="taxonomic scope" value="Eukaryota"/>
</dbReference>
<dbReference type="Gramene" id="OMERI02G11740.1">
    <property type="protein sequence ID" value="OMERI02G11740.1"/>
    <property type="gene ID" value="OMERI02G11740"/>
</dbReference>
<feature type="domain" description="RRM" evidence="3">
    <location>
        <begin position="37"/>
        <end position="115"/>
    </location>
</feature>
<feature type="region of interest" description="Disordered" evidence="2">
    <location>
        <begin position="1"/>
        <end position="36"/>
    </location>
</feature>
<dbReference type="InterPro" id="IPR000504">
    <property type="entry name" value="RRM_dom"/>
</dbReference>
<dbReference type="Proteomes" id="UP000008021">
    <property type="component" value="Chromosome 2"/>
</dbReference>
<keyword evidence="1" id="KW-0694">RNA-binding</keyword>
<name>A0A0E0CIM4_9ORYZ</name>
<dbReference type="STRING" id="40149.A0A0E0CIM4"/>
<evidence type="ECO:0000259" key="3">
    <source>
        <dbReference type="PROSITE" id="PS50102"/>
    </source>
</evidence>
<dbReference type="Gene3D" id="3.30.70.330">
    <property type="match status" value="1"/>
</dbReference>
<dbReference type="GO" id="GO:0003723">
    <property type="term" value="F:RNA binding"/>
    <property type="evidence" value="ECO:0007669"/>
    <property type="project" value="UniProtKB-UniRule"/>
</dbReference>
<dbReference type="SMART" id="SM00360">
    <property type="entry name" value="RRM"/>
    <property type="match status" value="1"/>
</dbReference>
<organism evidence="4">
    <name type="scientific">Oryza meridionalis</name>
    <dbReference type="NCBI Taxonomy" id="40149"/>
    <lineage>
        <taxon>Eukaryota</taxon>
        <taxon>Viridiplantae</taxon>
        <taxon>Streptophyta</taxon>
        <taxon>Embryophyta</taxon>
        <taxon>Tracheophyta</taxon>
        <taxon>Spermatophyta</taxon>
        <taxon>Magnoliopsida</taxon>
        <taxon>Liliopsida</taxon>
        <taxon>Poales</taxon>
        <taxon>Poaceae</taxon>
        <taxon>BOP clade</taxon>
        <taxon>Oryzoideae</taxon>
        <taxon>Oryzeae</taxon>
        <taxon>Oryzinae</taxon>
        <taxon>Oryza</taxon>
    </lineage>
</organism>
<keyword evidence="5" id="KW-1185">Reference proteome</keyword>
<evidence type="ECO:0000256" key="2">
    <source>
        <dbReference type="SAM" id="MobiDB-lite"/>
    </source>
</evidence>
<dbReference type="SUPFAM" id="SSF54928">
    <property type="entry name" value="RNA-binding domain, RBD"/>
    <property type="match status" value="1"/>
</dbReference>
<dbReference type="InterPro" id="IPR050441">
    <property type="entry name" value="RBM"/>
</dbReference>
<accession>A0A0E0CIM4</accession>
<dbReference type="AlphaFoldDB" id="A0A0E0CIM4"/>
<dbReference type="PANTHER" id="PTHR48034">
    <property type="entry name" value="TRANSFORMER-2 SEX-DETERMINING PROTEIN-RELATED"/>
    <property type="match status" value="1"/>
</dbReference>
<evidence type="ECO:0000313" key="5">
    <source>
        <dbReference type="Proteomes" id="UP000008021"/>
    </source>
</evidence>
<evidence type="ECO:0000256" key="1">
    <source>
        <dbReference type="PROSITE-ProRule" id="PRU00176"/>
    </source>
</evidence>
<feature type="region of interest" description="Disordered" evidence="2">
    <location>
        <begin position="227"/>
        <end position="256"/>
    </location>
</feature>
<reference evidence="4" key="2">
    <citation type="submission" date="2018-05" db="EMBL/GenBank/DDBJ databases">
        <title>OmerRS3 (Oryza meridionalis Reference Sequence Version 3).</title>
        <authorList>
            <person name="Zhang J."/>
            <person name="Kudrna D."/>
            <person name="Lee S."/>
            <person name="Talag J."/>
            <person name="Welchert J."/>
            <person name="Wing R.A."/>
        </authorList>
    </citation>
    <scope>NUCLEOTIDE SEQUENCE [LARGE SCALE GENOMIC DNA]</scope>
    <source>
        <strain evidence="4">cv. OR44</strain>
    </source>
</reference>
<dbReference type="HOGENOM" id="CLU_960947_0_0_1"/>
<dbReference type="Pfam" id="PF00076">
    <property type="entry name" value="RRM_1"/>
    <property type="match status" value="1"/>
</dbReference>
<dbReference type="EnsemblPlants" id="OMERI02G11740.1">
    <property type="protein sequence ID" value="OMERI02G11740.1"/>
    <property type="gene ID" value="OMERI02G11740"/>
</dbReference>
<dbReference type="FunFam" id="3.30.70.330:FF:000558">
    <property type="entry name" value="Serine/arginine-rich SC35-like splicing factor SCL30"/>
    <property type="match status" value="1"/>
</dbReference>
<dbReference type="InterPro" id="IPR012677">
    <property type="entry name" value="Nucleotide-bd_a/b_plait_sf"/>
</dbReference>
<protein>
    <recommendedName>
        <fullName evidence="3">RRM domain-containing protein</fullName>
    </recommendedName>
</protein>